<evidence type="ECO:0000256" key="7">
    <source>
        <dbReference type="SAM" id="Phobius"/>
    </source>
</evidence>
<dbReference type="FunFam" id="1.20.1530.20:FF:000035">
    <property type="entry name" value="Uncharacterized protein"/>
    <property type="match status" value="1"/>
</dbReference>
<evidence type="ECO:0000313" key="9">
    <source>
        <dbReference type="Proteomes" id="UP000242188"/>
    </source>
</evidence>
<name>A0A210QB65_MIZYE</name>
<keyword evidence="6 7" id="KW-0472">Membrane</keyword>
<feature type="transmembrane region" description="Helical" evidence="7">
    <location>
        <begin position="133"/>
        <end position="155"/>
    </location>
</feature>
<keyword evidence="3 7" id="KW-0812">Transmembrane</keyword>
<comment type="similarity">
    <text evidence="2">Belongs to the bile acid:sodium symporter (BASS) (TC 2.A.28) family.</text>
</comment>
<feature type="transmembrane region" description="Helical" evidence="7">
    <location>
        <begin position="73"/>
        <end position="95"/>
    </location>
</feature>
<protein>
    <submittedName>
        <fullName evidence="8">Ileal sodium/bile acid cotransporter</fullName>
    </submittedName>
</protein>
<gene>
    <name evidence="8" type="ORF">KP79_PYT15405</name>
</gene>
<comment type="subcellular location">
    <subcellularLocation>
        <location evidence="1">Membrane</location>
        <topology evidence="1">Multi-pass membrane protein</topology>
    </subcellularLocation>
</comment>
<dbReference type="Pfam" id="PF01758">
    <property type="entry name" value="SBF"/>
    <property type="match status" value="1"/>
</dbReference>
<dbReference type="GO" id="GO:0016020">
    <property type="term" value="C:membrane"/>
    <property type="evidence" value="ECO:0007669"/>
    <property type="project" value="UniProtKB-SubCell"/>
</dbReference>
<dbReference type="Gene3D" id="1.20.1530.20">
    <property type="match status" value="1"/>
</dbReference>
<feature type="transmembrane region" description="Helical" evidence="7">
    <location>
        <begin position="167"/>
        <end position="189"/>
    </location>
</feature>
<proteinExistence type="inferred from homology"/>
<dbReference type="InterPro" id="IPR038770">
    <property type="entry name" value="Na+/solute_symporter_sf"/>
</dbReference>
<evidence type="ECO:0000256" key="2">
    <source>
        <dbReference type="ARBA" id="ARBA00006528"/>
    </source>
</evidence>
<accession>A0A210QB65</accession>
<keyword evidence="9" id="KW-1185">Reference proteome</keyword>
<dbReference type="InterPro" id="IPR004710">
    <property type="entry name" value="Bilac:Na_transpt"/>
</dbReference>
<feature type="transmembrane region" description="Helical" evidence="7">
    <location>
        <begin position="293"/>
        <end position="313"/>
    </location>
</feature>
<evidence type="ECO:0000256" key="5">
    <source>
        <dbReference type="ARBA" id="ARBA00022989"/>
    </source>
</evidence>
<dbReference type="PANTHER" id="PTHR10361:SF28">
    <property type="entry name" value="P3 PROTEIN-RELATED"/>
    <property type="match status" value="1"/>
</dbReference>
<evidence type="ECO:0000256" key="4">
    <source>
        <dbReference type="ARBA" id="ARBA00022847"/>
    </source>
</evidence>
<reference evidence="8 9" key="1">
    <citation type="journal article" date="2017" name="Nat. Ecol. Evol.">
        <title>Scallop genome provides insights into evolution of bilaterian karyotype and development.</title>
        <authorList>
            <person name="Wang S."/>
            <person name="Zhang J."/>
            <person name="Jiao W."/>
            <person name="Li J."/>
            <person name="Xun X."/>
            <person name="Sun Y."/>
            <person name="Guo X."/>
            <person name="Huan P."/>
            <person name="Dong B."/>
            <person name="Zhang L."/>
            <person name="Hu X."/>
            <person name="Sun X."/>
            <person name="Wang J."/>
            <person name="Zhao C."/>
            <person name="Wang Y."/>
            <person name="Wang D."/>
            <person name="Huang X."/>
            <person name="Wang R."/>
            <person name="Lv J."/>
            <person name="Li Y."/>
            <person name="Zhang Z."/>
            <person name="Liu B."/>
            <person name="Lu W."/>
            <person name="Hui Y."/>
            <person name="Liang J."/>
            <person name="Zhou Z."/>
            <person name="Hou R."/>
            <person name="Li X."/>
            <person name="Liu Y."/>
            <person name="Li H."/>
            <person name="Ning X."/>
            <person name="Lin Y."/>
            <person name="Zhao L."/>
            <person name="Xing Q."/>
            <person name="Dou J."/>
            <person name="Li Y."/>
            <person name="Mao J."/>
            <person name="Guo H."/>
            <person name="Dou H."/>
            <person name="Li T."/>
            <person name="Mu C."/>
            <person name="Jiang W."/>
            <person name="Fu Q."/>
            <person name="Fu X."/>
            <person name="Miao Y."/>
            <person name="Liu J."/>
            <person name="Yu Q."/>
            <person name="Li R."/>
            <person name="Liao H."/>
            <person name="Li X."/>
            <person name="Kong Y."/>
            <person name="Jiang Z."/>
            <person name="Chourrout D."/>
            <person name="Li R."/>
            <person name="Bao Z."/>
        </authorList>
    </citation>
    <scope>NUCLEOTIDE SEQUENCE [LARGE SCALE GENOMIC DNA]</scope>
    <source>
        <strain evidence="8 9">PY_sf001</strain>
    </source>
</reference>
<evidence type="ECO:0000256" key="3">
    <source>
        <dbReference type="ARBA" id="ARBA00022692"/>
    </source>
</evidence>
<dbReference type="EMBL" id="NEDP02004357">
    <property type="protein sequence ID" value="OWF45966.1"/>
    <property type="molecule type" value="Genomic_DNA"/>
</dbReference>
<comment type="caution">
    <text evidence="8">The sequence shown here is derived from an EMBL/GenBank/DDBJ whole genome shotgun (WGS) entry which is preliminary data.</text>
</comment>
<evidence type="ECO:0000256" key="1">
    <source>
        <dbReference type="ARBA" id="ARBA00004141"/>
    </source>
</evidence>
<keyword evidence="4" id="KW-0813">Transport</keyword>
<evidence type="ECO:0000256" key="6">
    <source>
        <dbReference type="ARBA" id="ARBA00023136"/>
    </source>
</evidence>
<dbReference type="Proteomes" id="UP000242188">
    <property type="component" value="Unassembled WGS sequence"/>
</dbReference>
<dbReference type="InterPro" id="IPR002657">
    <property type="entry name" value="BilAc:Na_symport/Acr3"/>
</dbReference>
<dbReference type="PANTHER" id="PTHR10361">
    <property type="entry name" value="SODIUM-BILE ACID COTRANSPORTER"/>
    <property type="match status" value="1"/>
</dbReference>
<dbReference type="GO" id="GO:0008508">
    <property type="term" value="F:bile acid:sodium symporter activity"/>
    <property type="evidence" value="ECO:0007669"/>
    <property type="project" value="TreeGrafter"/>
</dbReference>
<feature type="transmembrane region" description="Helical" evidence="7">
    <location>
        <begin position="42"/>
        <end position="61"/>
    </location>
</feature>
<feature type="transmembrane region" description="Helical" evidence="7">
    <location>
        <begin position="201"/>
        <end position="223"/>
    </location>
</feature>
<keyword evidence="4" id="KW-0769">Symport</keyword>
<evidence type="ECO:0000313" key="8">
    <source>
        <dbReference type="EMBL" id="OWF45966.1"/>
    </source>
</evidence>
<feature type="transmembrane region" description="Helical" evidence="7">
    <location>
        <begin position="229"/>
        <end position="249"/>
    </location>
</feature>
<dbReference type="OrthoDB" id="203097at2759"/>
<dbReference type="AlphaFoldDB" id="A0A210QB65"/>
<organism evidence="8 9">
    <name type="scientific">Mizuhopecten yessoensis</name>
    <name type="common">Japanese scallop</name>
    <name type="synonym">Patinopecten yessoensis</name>
    <dbReference type="NCBI Taxonomy" id="6573"/>
    <lineage>
        <taxon>Eukaryota</taxon>
        <taxon>Metazoa</taxon>
        <taxon>Spiralia</taxon>
        <taxon>Lophotrochozoa</taxon>
        <taxon>Mollusca</taxon>
        <taxon>Bivalvia</taxon>
        <taxon>Autobranchia</taxon>
        <taxon>Pteriomorphia</taxon>
        <taxon>Pectinida</taxon>
        <taxon>Pectinoidea</taxon>
        <taxon>Pectinidae</taxon>
        <taxon>Mizuhopecten</taxon>
    </lineage>
</organism>
<keyword evidence="5 7" id="KW-1133">Transmembrane helix</keyword>
<sequence length="343" mass="37504">MTTPGLDLLFGYYELTTPSPNSSANLTMVPPSPSALKIASDVVIKTTLIIIMAGMGSTIEIKPLLQHLRRPVGIAIGMLSQFIVLPAVTFGLAHALQMSTYPALGMLVIGSCPGGSTSNVFSYWMDGDVPLSVAMTATSTVMAMGMMPLNLFIYSRSWTDEALVIPYVNIAISFVMTITPAAVGMFFRWKWPKVADVIVKCGSVAGAIAVVLTLTLMSVMYPFMYRASWGIYLGALLLPTVGFLFGYLVATMFRLDAPKRITVSLETGIQNFPLCMTLLTLTFDRSMFARISLFPLMYGVTCILCSILFLFLYKICVYIRNRSDKGKFVAVAKSEVEANQRKC</sequence>